<dbReference type="AlphaFoldDB" id="A0A9N8M7Y7"/>
<feature type="compositionally biased region" description="Gly residues" evidence="1">
    <location>
        <begin position="13"/>
        <end position="36"/>
    </location>
</feature>
<keyword evidence="3" id="KW-1185">Reference proteome</keyword>
<dbReference type="EMBL" id="CAJHJF010007651">
    <property type="protein sequence ID" value="CAD6964175.1"/>
    <property type="molecule type" value="Genomic_DNA"/>
</dbReference>
<organism evidence="2 3">
    <name type="scientific">Tilletia laevis</name>
    <dbReference type="NCBI Taxonomy" id="157183"/>
    <lineage>
        <taxon>Eukaryota</taxon>
        <taxon>Fungi</taxon>
        <taxon>Dikarya</taxon>
        <taxon>Basidiomycota</taxon>
        <taxon>Ustilaginomycotina</taxon>
        <taxon>Exobasidiomycetes</taxon>
        <taxon>Tilletiales</taxon>
        <taxon>Tilletiaceae</taxon>
        <taxon>Tilletia</taxon>
    </lineage>
</organism>
<feature type="compositionally biased region" description="Acidic residues" evidence="1">
    <location>
        <begin position="254"/>
        <end position="266"/>
    </location>
</feature>
<feature type="compositionally biased region" description="Polar residues" evidence="1">
    <location>
        <begin position="1"/>
        <end position="11"/>
    </location>
</feature>
<proteinExistence type="predicted"/>
<sequence>MEQTQNQNSSDVGGRGGRGGRGGGRGGSSGGRGGSSGAASISPPNVPGVTNLNDLNDQLQAAMKQNNTAMQNWVNGTLDKYHKAASSFATTHNIANLEDVQVSGRKDERIVIVLNAVEFDGLQDVMRGQREVGKTVQDAQDQLKETQDQLTEAQASIRILEQQVQTLTQDRRTLPRGRGVKRTRNEEDENETTDEDEPQTHKRIRTGHGRKDNRIQRAFERLLRLRMGLAAKEGWPFFPNVDSSSSEWPREVPEVDMEDPDANIDP</sequence>
<accession>A0A9N8M7Y7</accession>
<protein>
    <submittedName>
        <fullName evidence="2">Uncharacterized protein</fullName>
    </submittedName>
</protein>
<name>A0A9N8M7Y7_9BASI</name>
<feature type="compositionally biased region" description="Polar residues" evidence="1">
    <location>
        <begin position="38"/>
        <end position="52"/>
    </location>
</feature>
<reference evidence="2 3" key="1">
    <citation type="submission" date="2020-10" db="EMBL/GenBank/DDBJ databases">
        <authorList>
            <person name="Sedaghatjoo S."/>
        </authorList>
    </citation>
    <scope>NUCLEOTIDE SEQUENCE [LARGE SCALE GENOMIC DNA]</scope>
    <source>
        <strain evidence="2 3">LLFL</strain>
    </source>
</reference>
<evidence type="ECO:0000313" key="3">
    <source>
        <dbReference type="Proteomes" id="UP000836404"/>
    </source>
</evidence>
<feature type="region of interest" description="Disordered" evidence="1">
    <location>
        <begin position="233"/>
        <end position="266"/>
    </location>
</feature>
<feature type="region of interest" description="Disordered" evidence="1">
    <location>
        <begin position="167"/>
        <end position="212"/>
    </location>
</feature>
<comment type="caution">
    <text evidence="2">The sequence shown here is derived from an EMBL/GenBank/DDBJ whole genome shotgun (WGS) entry which is preliminary data.</text>
</comment>
<gene>
    <name evidence="2" type="ORF">JKILLFL_G9777</name>
</gene>
<evidence type="ECO:0000313" key="2">
    <source>
        <dbReference type="EMBL" id="CAD6964175.1"/>
    </source>
</evidence>
<feature type="non-terminal residue" evidence="2">
    <location>
        <position position="1"/>
    </location>
</feature>
<dbReference type="Proteomes" id="UP000836404">
    <property type="component" value="Unassembled WGS sequence"/>
</dbReference>
<feature type="compositionally biased region" description="Acidic residues" evidence="1">
    <location>
        <begin position="186"/>
        <end position="197"/>
    </location>
</feature>
<feature type="region of interest" description="Disordered" evidence="1">
    <location>
        <begin position="1"/>
        <end position="52"/>
    </location>
</feature>
<evidence type="ECO:0000256" key="1">
    <source>
        <dbReference type="SAM" id="MobiDB-lite"/>
    </source>
</evidence>